<sequence length="237" mass="26634">MFFCRLISTLLLTATCLLLSSGFSTATLVFPSTVTALSTERVITCDYSFYVQRLSCEGGVIGVEEALYGRVDSEICSQGRPASQLLNTNCSQQAFQHVLRERCDGKRECEISENVVRTSDPCYGTYKYIDTTYACFPARHIVVCETSYLNLRCDEGQVLFVYSADYGRHDRTTCSFDRPAVQVQNVQCSRRVNKVAERCNGKSSCTIQATNSEFGDPCVGTYKYLEVYYTCHSPVFY</sequence>
<keyword evidence="4" id="KW-0732">Signal</keyword>
<evidence type="ECO:0000256" key="1">
    <source>
        <dbReference type="ARBA" id="ARBA00022546"/>
    </source>
</evidence>
<accession>A0A3Q1JKK2</accession>
<evidence type="ECO:0000313" key="6">
    <source>
        <dbReference type="Ensembl" id="ENSATEP00000031259.3"/>
    </source>
</evidence>
<keyword evidence="1" id="KW-0348">Hemagglutinin</keyword>
<organism evidence="6 7">
    <name type="scientific">Anabas testudineus</name>
    <name type="common">Climbing perch</name>
    <name type="synonym">Anthias testudineus</name>
    <dbReference type="NCBI Taxonomy" id="64144"/>
    <lineage>
        <taxon>Eukaryota</taxon>
        <taxon>Metazoa</taxon>
        <taxon>Chordata</taxon>
        <taxon>Craniata</taxon>
        <taxon>Vertebrata</taxon>
        <taxon>Euteleostomi</taxon>
        <taxon>Actinopterygii</taxon>
        <taxon>Neopterygii</taxon>
        <taxon>Teleostei</taxon>
        <taxon>Neoteleostei</taxon>
        <taxon>Acanthomorphata</taxon>
        <taxon>Anabantaria</taxon>
        <taxon>Anabantiformes</taxon>
        <taxon>Anabantoidei</taxon>
        <taxon>Anabantidae</taxon>
        <taxon>Anabas</taxon>
    </lineage>
</organism>
<dbReference type="PANTHER" id="PTHR46780">
    <property type="entry name" value="PROTEIN EVA-1"/>
    <property type="match status" value="1"/>
</dbReference>
<dbReference type="Ensembl" id="ENSATET00000031724.3">
    <property type="protein sequence ID" value="ENSATEP00000031259.3"/>
    <property type="gene ID" value="ENSATEG00000021557.3"/>
</dbReference>
<dbReference type="Proteomes" id="UP000265040">
    <property type="component" value="Chromosome 7"/>
</dbReference>
<dbReference type="PROSITE" id="PS50228">
    <property type="entry name" value="SUEL_LECTIN"/>
    <property type="match status" value="2"/>
</dbReference>
<dbReference type="Pfam" id="PF02140">
    <property type="entry name" value="SUEL_Lectin"/>
    <property type="match status" value="2"/>
</dbReference>
<evidence type="ECO:0000313" key="7">
    <source>
        <dbReference type="Proteomes" id="UP000265040"/>
    </source>
</evidence>
<dbReference type="CDD" id="cd22835">
    <property type="entry name" value="Gal_Rha_Lectin_SML_rpt2"/>
    <property type="match status" value="1"/>
</dbReference>
<evidence type="ECO:0000259" key="5">
    <source>
        <dbReference type="PROSITE" id="PS50228"/>
    </source>
</evidence>
<dbReference type="RefSeq" id="XP_026224007.1">
    <property type="nucleotide sequence ID" value="XM_026368222.1"/>
</dbReference>
<evidence type="ECO:0000256" key="4">
    <source>
        <dbReference type="SAM" id="SignalP"/>
    </source>
</evidence>
<dbReference type="GO" id="GO:0030246">
    <property type="term" value="F:carbohydrate binding"/>
    <property type="evidence" value="ECO:0007669"/>
    <property type="project" value="UniProtKB-KW"/>
</dbReference>
<reference evidence="6" key="2">
    <citation type="submission" date="2025-08" db="UniProtKB">
        <authorList>
            <consortium name="Ensembl"/>
        </authorList>
    </citation>
    <scope>IDENTIFICATION</scope>
</reference>
<proteinExistence type="predicted"/>
<keyword evidence="2" id="KW-0430">Lectin</keyword>
<keyword evidence="3" id="KW-0677">Repeat</keyword>
<dbReference type="FunFam" id="2.60.120.740:FF:000003">
    <property type="entry name" value="Protein eva-1 homolog C"/>
    <property type="match status" value="1"/>
</dbReference>
<dbReference type="GeneTree" id="ENSGT00940000154285"/>
<reference evidence="6" key="3">
    <citation type="submission" date="2025-09" db="UniProtKB">
        <authorList>
            <consortium name="Ensembl"/>
        </authorList>
    </citation>
    <scope>IDENTIFICATION</scope>
</reference>
<reference evidence="6" key="1">
    <citation type="submission" date="2021-04" db="EMBL/GenBank/DDBJ databases">
        <authorList>
            <consortium name="Wellcome Sanger Institute Data Sharing"/>
        </authorList>
    </citation>
    <scope>NUCLEOTIDE SEQUENCE [LARGE SCALE GENOMIC DNA]</scope>
</reference>
<feature type="domain" description="SUEL-type lectin" evidence="5">
    <location>
        <begin position="143"/>
        <end position="232"/>
    </location>
</feature>
<feature type="chain" id="PRO_5043624359" description="SUEL-type lectin domain-containing protein" evidence="4">
    <location>
        <begin position="27"/>
        <end position="237"/>
    </location>
</feature>
<dbReference type="GeneID" id="113167525"/>
<dbReference type="STRING" id="64144.ENSATEP00000031259"/>
<evidence type="ECO:0000256" key="3">
    <source>
        <dbReference type="ARBA" id="ARBA00022737"/>
    </source>
</evidence>
<keyword evidence="7" id="KW-1185">Reference proteome</keyword>
<protein>
    <recommendedName>
        <fullName evidence="5">SUEL-type lectin domain-containing protein</fullName>
    </recommendedName>
</protein>
<feature type="domain" description="SUEL-type lectin" evidence="5">
    <location>
        <begin position="54"/>
        <end position="136"/>
    </location>
</feature>
<dbReference type="RefSeq" id="XP_026224008.1">
    <property type="nucleotide sequence ID" value="XM_026368223.1"/>
</dbReference>
<dbReference type="Gene3D" id="2.60.120.740">
    <property type="match status" value="2"/>
</dbReference>
<dbReference type="InterPro" id="IPR000922">
    <property type="entry name" value="Lectin_gal-bd_dom"/>
</dbReference>
<name>A0A3Q1JKK2_ANATE</name>
<evidence type="ECO:0000256" key="2">
    <source>
        <dbReference type="ARBA" id="ARBA00022734"/>
    </source>
</evidence>
<dbReference type="AlphaFoldDB" id="A0A3Q1JKK2"/>
<feature type="signal peptide" evidence="4">
    <location>
        <begin position="1"/>
        <end position="26"/>
    </location>
</feature>
<dbReference type="CDD" id="cd22833">
    <property type="entry name" value="Gal_Rha_Lectin_CSL1-2_RBL_SML_rpt1"/>
    <property type="match status" value="1"/>
</dbReference>
<dbReference type="InterPro" id="IPR043159">
    <property type="entry name" value="Lectin_gal-bd_sf"/>
</dbReference>